<organism evidence="3">
    <name type="scientific">Salpingoeca rosetta (strain ATCC 50818 / BSB-021)</name>
    <dbReference type="NCBI Taxonomy" id="946362"/>
    <lineage>
        <taxon>Eukaryota</taxon>
        <taxon>Choanoflagellata</taxon>
        <taxon>Craspedida</taxon>
        <taxon>Salpingoecidae</taxon>
        <taxon>Salpingoeca</taxon>
    </lineage>
</organism>
<dbReference type="Proteomes" id="UP000007799">
    <property type="component" value="Unassembled WGS sequence"/>
</dbReference>
<dbReference type="InParanoid" id="F2UMX8"/>
<feature type="compositionally biased region" description="Polar residues" evidence="1">
    <location>
        <begin position="25"/>
        <end position="34"/>
    </location>
</feature>
<evidence type="ECO:0000256" key="1">
    <source>
        <dbReference type="SAM" id="MobiDB-lite"/>
    </source>
</evidence>
<dbReference type="GeneID" id="16069971"/>
<evidence type="ECO:0000313" key="2">
    <source>
        <dbReference type="EMBL" id="EGD78477.1"/>
    </source>
</evidence>
<protein>
    <submittedName>
        <fullName evidence="2">Uncharacterized protein</fullName>
    </submittedName>
</protein>
<proteinExistence type="predicted"/>
<name>F2UMX8_SALR5</name>
<feature type="region of interest" description="Disordered" evidence="1">
    <location>
        <begin position="83"/>
        <end position="105"/>
    </location>
</feature>
<dbReference type="AlphaFoldDB" id="F2UMX8"/>
<sequence length="154" mass="16101">MKRRHAARYILDSDESDEDETLTDPANNSSSSVFATGTTTNVTSATPARTALTLSEPGLFSSAGDGTISQHVAIATAHVSSSTDTYTSAPGTHRMGTAQPRGSRRQHIECRRLFSARSRTPRGTTVVALEGKTTAATATRSAAVARAHIATALA</sequence>
<feature type="region of interest" description="Disordered" evidence="1">
    <location>
        <begin position="1"/>
        <end position="40"/>
    </location>
</feature>
<dbReference type="KEGG" id="sre:PTSG_09172"/>
<dbReference type="RefSeq" id="XP_004989426.1">
    <property type="nucleotide sequence ID" value="XM_004989369.1"/>
</dbReference>
<dbReference type="EMBL" id="GL832983">
    <property type="protein sequence ID" value="EGD78477.1"/>
    <property type="molecule type" value="Genomic_DNA"/>
</dbReference>
<evidence type="ECO:0000313" key="3">
    <source>
        <dbReference type="Proteomes" id="UP000007799"/>
    </source>
</evidence>
<feature type="compositionally biased region" description="Acidic residues" evidence="1">
    <location>
        <begin position="12"/>
        <end position="22"/>
    </location>
</feature>
<accession>F2UMX8</accession>
<gene>
    <name evidence="2" type="ORF">PTSG_09172</name>
</gene>
<reference evidence="2" key="1">
    <citation type="submission" date="2009-08" db="EMBL/GenBank/DDBJ databases">
        <title>Annotation of Salpingoeca rosetta.</title>
        <authorList>
            <consortium name="The Broad Institute Genome Sequencing Platform"/>
            <person name="Russ C."/>
            <person name="Cuomo C."/>
            <person name="Burger G."/>
            <person name="Gray M.W."/>
            <person name="Holland P.W.H."/>
            <person name="King N."/>
            <person name="Lang F.B.F."/>
            <person name="Roger A.J."/>
            <person name="Ruiz-Trillo I."/>
            <person name="Young S.K."/>
            <person name="Zeng Q."/>
            <person name="Gargeya S."/>
            <person name="Alvarado L."/>
            <person name="Berlin A."/>
            <person name="Chapman S.B."/>
            <person name="Chen Z."/>
            <person name="Freedman E."/>
            <person name="Gellesch M."/>
            <person name="Goldberg J."/>
            <person name="Griggs A."/>
            <person name="Gujja S."/>
            <person name="Heilman E."/>
            <person name="Heiman D."/>
            <person name="Howarth C."/>
            <person name="Mehta T."/>
            <person name="Neiman D."/>
            <person name="Pearson M."/>
            <person name="Roberts A."/>
            <person name="Saif S."/>
            <person name="Shea T."/>
            <person name="Shenoy N."/>
            <person name="Sisk P."/>
            <person name="Stolte C."/>
            <person name="Sykes S."/>
            <person name="White J."/>
            <person name="Yandava C."/>
            <person name="Haas B."/>
            <person name="Nusbaum C."/>
            <person name="Birren B."/>
        </authorList>
    </citation>
    <scope>NUCLEOTIDE SEQUENCE [LARGE SCALE GENOMIC DNA]</scope>
    <source>
        <strain evidence="2">ATCC 50818</strain>
    </source>
</reference>
<keyword evidence="3" id="KW-1185">Reference proteome</keyword>